<dbReference type="Gene3D" id="3.30.360.10">
    <property type="entry name" value="Dihydrodipicolinate Reductase, domain 2"/>
    <property type="match status" value="1"/>
</dbReference>
<proteinExistence type="predicted"/>
<reference evidence="3 4" key="2">
    <citation type="journal article" date="2012" name="Eukaryot. Cell">
        <title>Genome update of Botrytis cinerea strains B05.10 and T4.</title>
        <authorList>
            <person name="Staats M."/>
            <person name="van Kan J.A."/>
        </authorList>
    </citation>
    <scope>NUCLEOTIDE SEQUENCE [LARGE SCALE GENOMIC DNA]</scope>
    <source>
        <strain evidence="3 4">B05.10</strain>
    </source>
</reference>
<protein>
    <recommendedName>
        <fullName evidence="5">Quinate utilization oxidoreductase protein</fullName>
    </recommendedName>
</protein>
<dbReference type="AlphaFoldDB" id="A0A384JJ18"/>
<dbReference type="InterPro" id="IPR000683">
    <property type="entry name" value="Gfo/Idh/MocA-like_OxRdtase_N"/>
</dbReference>
<evidence type="ECO:0000313" key="3">
    <source>
        <dbReference type="EMBL" id="ATZ50589.1"/>
    </source>
</evidence>
<dbReference type="KEGG" id="bfu:BCIN_06g00860"/>
<accession>A0A384JJ18</accession>
<evidence type="ECO:0000259" key="2">
    <source>
        <dbReference type="Pfam" id="PF02894"/>
    </source>
</evidence>
<dbReference type="VEuPathDB" id="FungiDB:Bcin06g00860"/>
<dbReference type="Proteomes" id="UP000001798">
    <property type="component" value="Chromosome 6"/>
</dbReference>
<name>A0A384JJ18_BOTFB</name>
<dbReference type="GO" id="GO:0000166">
    <property type="term" value="F:nucleotide binding"/>
    <property type="evidence" value="ECO:0007669"/>
    <property type="project" value="InterPro"/>
</dbReference>
<dbReference type="PANTHER" id="PTHR43377:SF1">
    <property type="entry name" value="BILIVERDIN REDUCTASE A"/>
    <property type="match status" value="1"/>
</dbReference>
<organism evidence="3 4">
    <name type="scientific">Botryotinia fuckeliana (strain B05.10)</name>
    <name type="common">Noble rot fungus</name>
    <name type="synonym">Botrytis cinerea</name>
    <dbReference type="NCBI Taxonomy" id="332648"/>
    <lineage>
        <taxon>Eukaryota</taxon>
        <taxon>Fungi</taxon>
        <taxon>Dikarya</taxon>
        <taxon>Ascomycota</taxon>
        <taxon>Pezizomycotina</taxon>
        <taxon>Leotiomycetes</taxon>
        <taxon>Helotiales</taxon>
        <taxon>Sclerotiniaceae</taxon>
        <taxon>Botrytis</taxon>
    </lineage>
</organism>
<dbReference type="Gene3D" id="3.40.50.720">
    <property type="entry name" value="NAD(P)-binding Rossmann-like Domain"/>
    <property type="match status" value="1"/>
</dbReference>
<dbReference type="InterPro" id="IPR004104">
    <property type="entry name" value="Gfo/Idh/MocA-like_OxRdtase_C"/>
</dbReference>
<keyword evidence="4" id="KW-1185">Reference proteome</keyword>
<evidence type="ECO:0000313" key="4">
    <source>
        <dbReference type="Proteomes" id="UP000001798"/>
    </source>
</evidence>
<reference evidence="3 4" key="3">
    <citation type="journal article" date="2017" name="Mol. Plant Pathol.">
        <title>A gapless genome sequence of the fungus Botrytis cinerea.</title>
        <authorList>
            <person name="Van Kan J.A."/>
            <person name="Stassen J.H."/>
            <person name="Mosbach A."/>
            <person name="Van Der Lee T.A."/>
            <person name="Faino L."/>
            <person name="Farmer A.D."/>
            <person name="Papasotiriou D.G."/>
            <person name="Zhou S."/>
            <person name="Seidl M.F."/>
            <person name="Cottam E."/>
            <person name="Edel D."/>
            <person name="Hahn M."/>
            <person name="Schwartz D.C."/>
            <person name="Dietrich R.A."/>
            <person name="Widdison S."/>
            <person name="Scalliet G."/>
        </authorList>
    </citation>
    <scope>NUCLEOTIDE SEQUENCE [LARGE SCALE GENOMIC DNA]</scope>
    <source>
        <strain evidence="3 4">B05.10</strain>
    </source>
</reference>
<reference evidence="3 4" key="1">
    <citation type="journal article" date="2011" name="PLoS Genet.">
        <title>Genomic analysis of the necrotrophic fungal pathogens Sclerotinia sclerotiorum and Botrytis cinerea.</title>
        <authorList>
            <person name="Amselem J."/>
            <person name="Cuomo C.A."/>
            <person name="van Kan J.A."/>
            <person name="Viaud M."/>
            <person name="Benito E.P."/>
            <person name="Couloux A."/>
            <person name="Coutinho P.M."/>
            <person name="de Vries R.P."/>
            <person name="Dyer P.S."/>
            <person name="Fillinger S."/>
            <person name="Fournier E."/>
            <person name="Gout L."/>
            <person name="Hahn M."/>
            <person name="Kohn L."/>
            <person name="Lapalu N."/>
            <person name="Plummer K.M."/>
            <person name="Pradier J.M."/>
            <person name="Quevillon E."/>
            <person name="Sharon A."/>
            <person name="Simon A."/>
            <person name="ten Have A."/>
            <person name="Tudzynski B."/>
            <person name="Tudzynski P."/>
            <person name="Wincker P."/>
            <person name="Andrew M."/>
            <person name="Anthouard V."/>
            <person name="Beever R.E."/>
            <person name="Beffa R."/>
            <person name="Benoit I."/>
            <person name="Bouzid O."/>
            <person name="Brault B."/>
            <person name="Chen Z."/>
            <person name="Choquer M."/>
            <person name="Collemare J."/>
            <person name="Cotton P."/>
            <person name="Danchin E.G."/>
            <person name="Da Silva C."/>
            <person name="Gautier A."/>
            <person name="Giraud C."/>
            <person name="Giraud T."/>
            <person name="Gonzalez C."/>
            <person name="Grossetete S."/>
            <person name="Guldener U."/>
            <person name="Henrissat B."/>
            <person name="Howlett B.J."/>
            <person name="Kodira C."/>
            <person name="Kretschmer M."/>
            <person name="Lappartient A."/>
            <person name="Leroch M."/>
            <person name="Levis C."/>
            <person name="Mauceli E."/>
            <person name="Neuveglise C."/>
            <person name="Oeser B."/>
            <person name="Pearson M."/>
            <person name="Poulain J."/>
            <person name="Poussereau N."/>
            <person name="Quesneville H."/>
            <person name="Rascle C."/>
            <person name="Schumacher J."/>
            <person name="Segurens B."/>
            <person name="Sexton A."/>
            <person name="Silva E."/>
            <person name="Sirven C."/>
            <person name="Soanes D.M."/>
            <person name="Talbot N.J."/>
            <person name="Templeton M."/>
            <person name="Yandava C."/>
            <person name="Yarden O."/>
            <person name="Zeng Q."/>
            <person name="Rollins J.A."/>
            <person name="Lebrun M.H."/>
            <person name="Dickman M."/>
        </authorList>
    </citation>
    <scope>NUCLEOTIDE SEQUENCE [LARGE SCALE GENOMIC DNA]</scope>
    <source>
        <strain evidence="3 4">B05.10</strain>
    </source>
</reference>
<dbReference type="Pfam" id="PF02894">
    <property type="entry name" value="GFO_IDH_MocA_C"/>
    <property type="match status" value="1"/>
</dbReference>
<sequence>MTSAVAEQPISIAIVGSGLIGPRHAQSILRNPQATLHSLTDPAPHAIQIATSLSTTYHSSLPSLLSSSPLPTTVLICTPNHTHVPIAISCIEAGIKHVLVEKPVSTSIQEGVELLSVAKEHDATILVGHHRRFNPYLVSAKTELDSGVLGQIIGVQGIWALKKSSSYFDGIGEWRRNGESGGVVLINLIHELDLLQYLLGKITMVSAIESKKTRGFDAEEGGAIILRFESGVVGTFMLSDAVPSPWNFEAGTGENPTIPKVDMENGAGGFYRILGTRGGISVPDLTRWSYEVGEGEKAWNDKLKKDEICVDTGIVPFDEQIKHLVQVVKEGKQPICSGEEGLSAMVVCEAVRVAMKSGEMIEIEGLDIVKRSSKQN</sequence>
<dbReference type="SUPFAM" id="SSF55347">
    <property type="entry name" value="Glyceraldehyde-3-phosphate dehydrogenase-like, C-terminal domain"/>
    <property type="match status" value="1"/>
</dbReference>
<evidence type="ECO:0008006" key="5">
    <source>
        <dbReference type="Google" id="ProtNLM"/>
    </source>
</evidence>
<dbReference type="SUPFAM" id="SSF51735">
    <property type="entry name" value="NAD(P)-binding Rossmann-fold domains"/>
    <property type="match status" value="1"/>
</dbReference>
<dbReference type="InterPro" id="IPR036291">
    <property type="entry name" value="NAD(P)-bd_dom_sf"/>
</dbReference>
<dbReference type="PANTHER" id="PTHR43377">
    <property type="entry name" value="BILIVERDIN REDUCTASE A"/>
    <property type="match status" value="1"/>
</dbReference>
<dbReference type="RefSeq" id="XP_024549101.1">
    <property type="nucleotide sequence ID" value="XM_024693315.1"/>
</dbReference>
<dbReference type="InterPro" id="IPR051450">
    <property type="entry name" value="Gfo/Idh/MocA_Oxidoreductases"/>
</dbReference>
<dbReference type="Pfam" id="PF01408">
    <property type="entry name" value="GFO_IDH_MocA"/>
    <property type="match status" value="1"/>
</dbReference>
<feature type="domain" description="Gfo/Idh/MocA-like oxidoreductase C-terminal" evidence="2">
    <location>
        <begin position="142"/>
        <end position="362"/>
    </location>
</feature>
<gene>
    <name evidence="3" type="ORF">BCIN_06g00860</name>
</gene>
<dbReference type="OrthoDB" id="64915at2759"/>
<evidence type="ECO:0000259" key="1">
    <source>
        <dbReference type="Pfam" id="PF01408"/>
    </source>
</evidence>
<dbReference type="EMBL" id="CP009810">
    <property type="protein sequence ID" value="ATZ50589.1"/>
    <property type="molecule type" value="Genomic_DNA"/>
</dbReference>
<dbReference type="GeneID" id="5440798"/>
<feature type="domain" description="Gfo/Idh/MocA-like oxidoreductase N-terminal" evidence="1">
    <location>
        <begin position="10"/>
        <end position="129"/>
    </location>
</feature>